<comment type="catalytic activity">
    <reaction evidence="1 7">
        <text>guanosine(46) in tRNA + S-adenosyl-L-methionine = N(7)-methylguanosine(46) in tRNA + S-adenosyl-L-homocysteine</text>
        <dbReference type="Rhea" id="RHEA:42708"/>
        <dbReference type="Rhea" id="RHEA-COMP:10188"/>
        <dbReference type="Rhea" id="RHEA-COMP:10189"/>
        <dbReference type="ChEBI" id="CHEBI:57856"/>
        <dbReference type="ChEBI" id="CHEBI:59789"/>
        <dbReference type="ChEBI" id="CHEBI:74269"/>
        <dbReference type="ChEBI" id="CHEBI:74480"/>
        <dbReference type="EC" id="2.1.1.33"/>
    </reaction>
</comment>
<dbReference type="EMBL" id="JABURY010000006">
    <property type="protein sequence ID" value="MBC9130088.1"/>
    <property type="molecule type" value="Genomic_DNA"/>
</dbReference>
<dbReference type="Proteomes" id="UP000651208">
    <property type="component" value="Unassembled WGS sequence"/>
</dbReference>
<comment type="pathway">
    <text evidence="7">tRNA modification; N(7)-methylguanine-tRNA biosynthesis.</text>
</comment>
<dbReference type="NCBIfam" id="TIGR00091">
    <property type="entry name" value="tRNA (guanosine(46)-N7)-methyltransferase TrmB"/>
    <property type="match status" value="1"/>
</dbReference>
<feature type="binding site" evidence="7">
    <location>
        <position position="157"/>
    </location>
    <ligand>
        <name>substrate</name>
    </ligand>
</feature>
<dbReference type="InterPro" id="IPR003358">
    <property type="entry name" value="tRNA_(Gua-N-7)_MeTrfase_Trmb"/>
</dbReference>
<keyword evidence="6 7" id="KW-0819">tRNA processing</keyword>
<feature type="binding site" evidence="7">
    <location>
        <position position="189"/>
    </location>
    <ligand>
        <name>substrate</name>
    </ligand>
</feature>
<feature type="binding site" evidence="7">
    <location>
        <position position="130"/>
    </location>
    <ligand>
        <name>S-adenosyl-L-methionine</name>
        <dbReference type="ChEBI" id="CHEBI:59789"/>
    </ligand>
</feature>
<comment type="caution">
    <text evidence="8">The sequence shown here is derived from an EMBL/GenBank/DDBJ whole genome shotgun (WGS) entry which is preliminary data.</text>
</comment>
<sequence length="248" mass="28732">MNQKSFINDNSNIMTSEILADGRPRRQIRSFVLRQGRLTKGQEQALEKLWSSCGIDYNDQHQIDFNQLYAHQQPIVLEIGFGMGASLIEMADKNKNENFLGIEVHRPGVGACLMAIEQHQLNNIRLMCHDAVEVLENMVADASLSKVQIFFPDPWHKAKHNKRRIIQPEFVQLLRKKLKMDGILHLATDWQHYAEHMLEVLNSAFGFQNVSLNNGYIPRPDYRPMTKFEKRGLNLGHGVWDLQFKRIK</sequence>
<dbReference type="GO" id="GO:0008176">
    <property type="term" value="F:tRNA (guanine(46)-N7)-methyltransferase activity"/>
    <property type="evidence" value="ECO:0007669"/>
    <property type="project" value="UniProtKB-EC"/>
</dbReference>
<keyword evidence="9" id="KW-1185">Reference proteome</keyword>
<protein>
    <recommendedName>
        <fullName evidence="7">tRNA (guanine-N(7)-)-methyltransferase</fullName>
        <ecNumber evidence="7">2.1.1.33</ecNumber>
    </recommendedName>
    <alternativeName>
        <fullName evidence="7">tRNA (guanine(46)-N(7))-methyltransferase</fullName>
    </alternativeName>
    <alternativeName>
        <fullName evidence="7">tRNA(m7G46)-methyltransferase</fullName>
    </alternativeName>
</protein>
<dbReference type="Gene3D" id="3.40.50.150">
    <property type="entry name" value="Vaccinia Virus protein VP39"/>
    <property type="match status" value="1"/>
</dbReference>
<evidence type="ECO:0000256" key="3">
    <source>
        <dbReference type="ARBA" id="ARBA00022603"/>
    </source>
</evidence>
<evidence type="ECO:0000313" key="8">
    <source>
        <dbReference type="EMBL" id="MBC9130088.1"/>
    </source>
</evidence>
<evidence type="ECO:0000256" key="6">
    <source>
        <dbReference type="ARBA" id="ARBA00022694"/>
    </source>
</evidence>
<keyword evidence="5 7" id="KW-0949">S-adenosyl-L-methionine</keyword>
<keyword evidence="3 7" id="KW-0489">Methyltransferase</keyword>
<gene>
    <name evidence="7 8" type="primary">trmB</name>
    <name evidence="8" type="ORF">FcAc13_02065</name>
</gene>
<organism evidence="8 9">
    <name type="scientific">Frischella japonica</name>
    <dbReference type="NCBI Taxonomy" id="2741544"/>
    <lineage>
        <taxon>Bacteria</taxon>
        <taxon>Pseudomonadati</taxon>
        <taxon>Pseudomonadota</taxon>
        <taxon>Gammaproteobacteria</taxon>
        <taxon>Orbales</taxon>
        <taxon>Orbaceae</taxon>
        <taxon>Frischella</taxon>
    </lineage>
</organism>
<comment type="function">
    <text evidence="2 7">Catalyzes the formation of N(7)-methylguanine at position 46 (m7G46) in tRNA.</text>
</comment>
<comment type="similarity">
    <text evidence="7">Belongs to the class I-like SAM-binding methyltransferase superfamily. TrmB family.</text>
</comment>
<keyword evidence="4 7" id="KW-0808">Transferase</keyword>
<feature type="binding site" evidence="7">
    <location>
        <begin position="226"/>
        <end position="229"/>
    </location>
    <ligand>
        <name>substrate</name>
    </ligand>
</feature>
<feature type="binding site" evidence="7">
    <location>
        <position position="103"/>
    </location>
    <ligand>
        <name>S-adenosyl-L-methionine</name>
        <dbReference type="ChEBI" id="CHEBI:59789"/>
    </ligand>
</feature>
<evidence type="ECO:0000256" key="1">
    <source>
        <dbReference type="ARBA" id="ARBA00000142"/>
    </source>
</evidence>
<feature type="region of interest" description="Interaction with RNA" evidence="7">
    <location>
        <begin position="159"/>
        <end position="164"/>
    </location>
</feature>
<proteinExistence type="inferred from homology"/>
<dbReference type="Pfam" id="PF02390">
    <property type="entry name" value="Methyltransf_4"/>
    <property type="match status" value="1"/>
</dbReference>
<evidence type="ECO:0000256" key="4">
    <source>
        <dbReference type="ARBA" id="ARBA00022679"/>
    </source>
</evidence>
<accession>A0ABR7QV36</accession>
<evidence type="ECO:0000256" key="2">
    <source>
        <dbReference type="ARBA" id="ARBA00003015"/>
    </source>
</evidence>
<dbReference type="PANTHER" id="PTHR23417:SF14">
    <property type="entry name" value="PENTACOTRIPEPTIDE-REPEAT REGION OF PRORP DOMAIN-CONTAINING PROTEIN"/>
    <property type="match status" value="1"/>
</dbReference>
<reference evidence="8 9" key="1">
    <citation type="submission" date="2020-06" db="EMBL/GenBank/DDBJ databases">
        <title>Frischella cerana isolated from Apis cerana gut homogenate.</title>
        <authorList>
            <person name="Wolter L.A."/>
            <person name="Suenami S."/>
            <person name="Miyazaki R."/>
        </authorList>
    </citation>
    <scope>NUCLEOTIDE SEQUENCE [LARGE SCALE GENOMIC DNA]</scope>
    <source>
        <strain evidence="8 9">Ac13</strain>
    </source>
</reference>
<dbReference type="InterPro" id="IPR055361">
    <property type="entry name" value="tRNA_methyltr_TrmB_bact"/>
</dbReference>
<dbReference type="SUPFAM" id="SSF53335">
    <property type="entry name" value="S-adenosyl-L-methionine-dependent methyltransferases"/>
    <property type="match status" value="1"/>
</dbReference>
<evidence type="ECO:0000256" key="5">
    <source>
        <dbReference type="ARBA" id="ARBA00022691"/>
    </source>
</evidence>
<dbReference type="RefSeq" id="WP_187754534.1">
    <property type="nucleotide sequence ID" value="NZ_JABURY010000006.1"/>
</dbReference>
<dbReference type="InterPro" id="IPR029063">
    <property type="entry name" value="SAM-dependent_MTases_sf"/>
</dbReference>
<dbReference type="PROSITE" id="PS51625">
    <property type="entry name" value="SAM_MT_TRMB"/>
    <property type="match status" value="1"/>
</dbReference>
<dbReference type="PANTHER" id="PTHR23417">
    <property type="entry name" value="3-DEOXY-D-MANNO-OCTULOSONIC-ACID TRANSFERASE/TRNA GUANINE-N 7 - -METHYLTRANSFERASE"/>
    <property type="match status" value="1"/>
</dbReference>
<dbReference type="HAMAP" id="MF_01057">
    <property type="entry name" value="tRNA_methyltr_TrmB"/>
    <property type="match status" value="1"/>
</dbReference>
<evidence type="ECO:0000256" key="7">
    <source>
        <dbReference type="HAMAP-Rule" id="MF_01057"/>
    </source>
</evidence>
<name>A0ABR7QV36_9GAMM</name>
<dbReference type="EC" id="2.1.1.33" evidence="7"/>
<evidence type="ECO:0000313" key="9">
    <source>
        <dbReference type="Proteomes" id="UP000651208"/>
    </source>
</evidence>
<feature type="binding site" evidence="7">
    <location>
        <position position="78"/>
    </location>
    <ligand>
        <name>S-adenosyl-L-methionine</name>
        <dbReference type="ChEBI" id="CHEBI:59789"/>
    </ligand>
</feature>
<feature type="binding site" evidence="7">
    <location>
        <position position="153"/>
    </location>
    <ligand>
        <name>S-adenosyl-L-methionine</name>
        <dbReference type="ChEBI" id="CHEBI:59789"/>
    </ligand>
</feature>